<proteinExistence type="predicted"/>
<dbReference type="Proteomes" id="UP001152607">
    <property type="component" value="Unassembled WGS sequence"/>
</dbReference>
<keyword evidence="2" id="KW-1185">Reference proteome</keyword>
<organism evidence="1 2">
    <name type="scientific">Periconia digitata</name>
    <dbReference type="NCBI Taxonomy" id="1303443"/>
    <lineage>
        <taxon>Eukaryota</taxon>
        <taxon>Fungi</taxon>
        <taxon>Dikarya</taxon>
        <taxon>Ascomycota</taxon>
        <taxon>Pezizomycotina</taxon>
        <taxon>Dothideomycetes</taxon>
        <taxon>Pleosporomycetidae</taxon>
        <taxon>Pleosporales</taxon>
        <taxon>Massarineae</taxon>
        <taxon>Periconiaceae</taxon>
        <taxon>Periconia</taxon>
    </lineage>
</organism>
<reference evidence="1" key="1">
    <citation type="submission" date="2023-01" db="EMBL/GenBank/DDBJ databases">
        <authorList>
            <person name="Van Ghelder C."/>
            <person name="Rancurel C."/>
        </authorList>
    </citation>
    <scope>NUCLEOTIDE SEQUENCE</scope>
    <source>
        <strain evidence="1">CNCM I-4278</strain>
    </source>
</reference>
<accession>A0A9W4U5Z9</accession>
<sequence length="122" mass="13949">MHARATSCHPQGQTTSSHQQLQASALVRQLFFSLRQAEAAHRLRAVDRYYGTSLKQLKPDLHIFALQRPPLNRRPFCNIIVPTFFDRLTIGRSTHSKSLALTSNTISCITGRQTDSWRTLFR</sequence>
<evidence type="ECO:0000313" key="1">
    <source>
        <dbReference type="EMBL" id="CAI6260573.1"/>
    </source>
</evidence>
<gene>
    <name evidence="1" type="ORF">PDIGIT_LOCUS1331</name>
</gene>
<name>A0A9W4U5Z9_9PLEO</name>
<evidence type="ECO:0000313" key="2">
    <source>
        <dbReference type="Proteomes" id="UP001152607"/>
    </source>
</evidence>
<comment type="caution">
    <text evidence="1">The sequence shown here is derived from an EMBL/GenBank/DDBJ whole genome shotgun (WGS) entry which is preliminary data.</text>
</comment>
<dbReference type="EMBL" id="CAOQHR010000001">
    <property type="protein sequence ID" value="CAI6260573.1"/>
    <property type="molecule type" value="Genomic_DNA"/>
</dbReference>
<protein>
    <submittedName>
        <fullName evidence="1">Uncharacterized protein</fullName>
    </submittedName>
</protein>
<dbReference type="AlphaFoldDB" id="A0A9W4U5Z9"/>